<evidence type="ECO:0000256" key="9">
    <source>
        <dbReference type="ARBA" id="ARBA00029843"/>
    </source>
</evidence>
<feature type="region of interest" description="Disordered" evidence="12">
    <location>
        <begin position="1"/>
        <end position="99"/>
    </location>
</feature>
<keyword evidence="16" id="KW-1185">Reference proteome</keyword>
<feature type="region of interest" description="Disordered" evidence="12">
    <location>
        <begin position="1093"/>
        <end position="1177"/>
    </location>
</feature>
<feature type="compositionally biased region" description="Basic and acidic residues" evidence="12">
    <location>
        <begin position="21"/>
        <end position="33"/>
    </location>
</feature>
<dbReference type="FunFam" id="3.40.50.2000:FF:000029">
    <property type="entry name" value="Sterol 3-beta-glucosyltransferase"/>
    <property type="match status" value="1"/>
</dbReference>
<dbReference type="CDD" id="cd13215">
    <property type="entry name" value="PH-GRAM1_AGT26"/>
    <property type="match status" value="1"/>
</dbReference>
<dbReference type="Gene3D" id="3.40.50.2000">
    <property type="entry name" value="Glycogen Phosphorylase B"/>
    <property type="match status" value="2"/>
</dbReference>
<dbReference type="SMART" id="SM00568">
    <property type="entry name" value="GRAM"/>
    <property type="match status" value="2"/>
</dbReference>
<dbReference type="FunFam" id="3.40.50.2000:FF:000009">
    <property type="entry name" value="Sterol 3-beta-glucosyltransferase UGT80A2"/>
    <property type="match status" value="1"/>
</dbReference>
<feature type="compositionally biased region" description="Polar residues" evidence="12">
    <location>
        <begin position="344"/>
        <end position="357"/>
    </location>
</feature>
<dbReference type="InterPro" id="IPR011993">
    <property type="entry name" value="PH-like_dom_sf"/>
</dbReference>
<feature type="compositionally biased region" description="Low complexity" evidence="12">
    <location>
        <begin position="404"/>
        <end position="418"/>
    </location>
</feature>
<feature type="compositionally biased region" description="Basic and acidic residues" evidence="12">
    <location>
        <begin position="424"/>
        <end position="433"/>
    </location>
</feature>
<evidence type="ECO:0000256" key="13">
    <source>
        <dbReference type="SAM" id="Phobius"/>
    </source>
</evidence>
<comment type="catalytic activity">
    <reaction evidence="11">
        <text>a sterol + UDP-alpha-D-glucose = a sterol 3-beta-D-glucoside + UDP + H(+)</text>
        <dbReference type="Rhea" id="RHEA:22724"/>
        <dbReference type="ChEBI" id="CHEBI:15378"/>
        <dbReference type="ChEBI" id="CHEBI:15889"/>
        <dbReference type="ChEBI" id="CHEBI:37424"/>
        <dbReference type="ChEBI" id="CHEBI:58223"/>
        <dbReference type="ChEBI" id="CHEBI:58885"/>
        <dbReference type="EC" id="2.4.1.173"/>
    </reaction>
    <physiologicalReaction direction="left-to-right" evidence="11">
        <dbReference type="Rhea" id="RHEA:22725"/>
    </physiologicalReaction>
</comment>
<dbReference type="GO" id="GO:0016906">
    <property type="term" value="F:sterol 3-beta-glucosyltransferase activity"/>
    <property type="evidence" value="ECO:0007669"/>
    <property type="project" value="UniProtKB-EC"/>
</dbReference>
<feature type="region of interest" description="Disordered" evidence="12">
    <location>
        <begin position="392"/>
        <end position="434"/>
    </location>
</feature>
<feature type="compositionally biased region" description="Acidic residues" evidence="12">
    <location>
        <begin position="52"/>
        <end position="61"/>
    </location>
</feature>
<accession>A0A9P5SLT1</accession>
<dbReference type="SMART" id="SM00233">
    <property type="entry name" value="PH"/>
    <property type="match status" value="1"/>
</dbReference>
<comment type="similarity">
    <text evidence="3">Belongs to the glycosyltransferase 28 family.</text>
</comment>
<evidence type="ECO:0000256" key="6">
    <source>
        <dbReference type="ARBA" id="ARBA00022676"/>
    </source>
</evidence>
<evidence type="ECO:0000259" key="14">
    <source>
        <dbReference type="PROSITE" id="PS50003"/>
    </source>
</evidence>
<dbReference type="InterPro" id="IPR004182">
    <property type="entry name" value="GRAM"/>
</dbReference>
<dbReference type="GO" id="GO:0016020">
    <property type="term" value="C:membrane"/>
    <property type="evidence" value="ECO:0007669"/>
    <property type="project" value="UniProtKB-SubCell"/>
</dbReference>
<dbReference type="Pfam" id="PF03033">
    <property type="entry name" value="Glyco_transf_28"/>
    <property type="match status" value="1"/>
</dbReference>
<feature type="transmembrane region" description="Helical" evidence="13">
    <location>
        <begin position="1412"/>
        <end position="1430"/>
    </location>
</feature>
<feature type="compositionally biased region" description="Basic and acidic residues" evidence="12">
    <location>
        <begin position="334"/>
        <end position="343"/>
    </location>
</feature>
<dbReference type="PROSITE" id="PS50003">
    <property type="entry name" value="PH_DOMAIN"/>
    <property type="match status" value="1"/>
</dbReference>
<evidence type="ECO:0000313" key="16">
    <source>
        <dbReference type="Proteomes" id="UP000696485"/>
    </source>
</evidence>
<feature type="region of interest" description="Disordered" evidence="12">
    <location>
        <begin position="1215"/>
        <end position="1237"/>
    </location>
</feature>
<evidence type="ECO:0000256" key="7">
    <source>
        <dbReference type="ARBA" id="ARBA00022679"/>
    </source>
</evidence>
<feature type="region of interest" description="Disordered" evidence="12">
    <location>
        <begin position="364"/>
        <end position="383"/>
    </location>
</feature>
<feature type="region of interest" description="Disordered" evidence="12">
    <location>
        <begin position="1253"/>
        <end position="1338"/>
    </location>
</feature>
<feature type="region of interest" description="Disordered" evidence="12">
    <location>
        <begin position="1377"/>
        <end position="1404"/>
    </location>
</feature>
<feature type="compositionally biased region" description="Basic and acidic residues" evidence="12">
    <location>
        <begin position="83"/>
        <end position="93"/>
    </location>
</feature>
<comment type="caution">
    <text evidence="15">The sequence shown here is derived from an EMBL/GenBank/DDBJ whole genome shotgun (WGS) entry which is preliminary data.</text>
</comment>
<dbReference type="GO" id="GO:0005737">
    <property type="term" value="C:cytoplasm"/>
    <property type="evidence" value="ECO:0007669"/>
    <property type="project" value="UniProtKB-SubCell"/>
</dbReference>
<evidence type="ECO:0000256" key="1">
    <source>
        <dbReference type="ARBA" id="ARBA00004170"/>
    </source>
</evidence>
<dbReference type="Pfam" id="PF00169">
    <property type="entry name" value="PH"/>
    <property type="match status" value="1"/>
</dbReference>
<keyword evidence="8 13" id="KW-0472">Membrane</keyword>
<evidence type="ECO:0000256" key="4">
    <source>
        <dbReference type="ARBA" id="ARBA00012650"/>
    </source>
</evidence>
<dbReference type="Gene3D" id="2.30.29.30">
    <property type="entry name" value="Pleckstrin-homology domain (PH domain)/Phosphotyrosine-binding domain (PTB)"/>
    <property type="match status" value="2"/>
</dbReference>
<dbReference type="PANTHER" id="PTHR48050:SF25">
    <property type="entry name" value="STEROL 3-BETA-GLUCOSYLTRANSFERASE"/>
    <property type="match status" value="1"/>
</dbReference>
<dbReference type="Proteomes" id="UP000696485">
    <property type="component" value="Unassembled WGS sequence"/>
</dbReference>
<dbReference type="SUPFAM" id="SSF53756">
    <property type="entry name" value="UDP-Glycosyltransferase/glycogen phosphorylase"/>
    <property type="match status" value="1"/>
</dbReference>
<gene>
    <name evidence="15" type="primary">ATG26</name>
    <name evidence="15" type="ORF">BG006_005968</name>
</gene>
<dbReference type="InterPro" id="IPR048065">
    <property type="entry name" value="ATG26_PH_GRAM2"/>
</dbReference>
<dbReference type="InterPro" id="IPR050426">
    <property type="entry name" value="Glycosyltransferase_28"/>
</dbReference>
<evidence type="ECO:0000256" key="3">
    <source>
        <dbReference type="ARBA" id="ARBA00006962"/>
    </source>
</evidence>
<feature type="compositionally biased region" description="Low complexity" evidence="12">
    <location>
        <begin position="1292"/>
        <end position="1314"/>
    </location>
</feature>
<evidence type="ECO:0000313" key="15">
    <source>
        <dbReference type="EMBL" id="KAF9331153.1"/>
    </source>
</evidence>
<comment type="subcellular location">
    <subcellularLocation>
        <location evidence="2">Cytoplasm</location>
    </subcellularLocation>
    <subcellularLocation>
        <location evidence="1">Membrane</location>
        <topology evidence="1">Peripheral membrane protein</topology>
    </subcellularLocation>
</comment>
<dbReference type="InterPro" id="IPR010610">
    <property type="entry name" value="EryCIII-like_C"/>
</dbReference>
<organism evidence="15 16">
    <name type="scientific">Podila minutissima</name>
    <dbReference type="NCBI Taxonomy" id="64525"/>
    <lineage>
        <taxon>Eukaryota</taxon>
        <taxon>Fungi</taxon>
        <taxon>Fungi incertae sedis</taxon>
        <taxon>Mucoromycota</taxon>
        <taxon>Mortierellomycotina</taxon>
        <taxon>Mortierellomycetes</taxon>
        <taxon>Mortierellales</taxon>
        <taxon>Mortierellaceae</taxon>
        <taxon>Podila</taxon>
    </lineage>
</organism>
<reference evidence="15" key="1">
    <citation type="journal article" date="2020" name="Fungal Divers.">
        <title>Resolving the Mortierellaceae phylogeny through synthesis of multi-gene phylogenetics and phylogenomics.</title>
        <authorList>
            <person name="Vandepol N."/>
            <person name="Liber J."/>
            <person name="Desiro A."/>
            <person name="Na H."/>
            <person name="Kennedy M."/>
            <person name="Barry K."/>
            <person name="Grigoriev I.V."/>
            <person name="Miller A.N."/>
            <person name="O'Donnell K."/>
            <person name="Stajich J.E."/>
            <person name="Bonito G."/>
        </authorList>
    </citation>
    <scope>NUCLEOTIDE SEQUENCE</scope>
    <source>
        <strain evidence="15">NVP1</strain>
    </source>
</reference>
<evidence type="ECO:0000256" key="10">
    <source>
        <dbReference type="ARBA" id="ARBA00047886"/>
    </source>
</evidence>
<feature type="domain" description="PH" evidence="14">
    <location>
        <begin position="164"/>
        <end position="258"/>
    </location>
</feature>
<dbReference type="InterPro" id="IPR004276">
    <property type="entry name" value="GlycoTrans_28_N"/>
</dbReference>
<evidence type="ECO:0000256" key="11">
    <source>
        <dbReference type="ARBA" id="ARBA00049453"/>
    </source>
</evidence>
<dbReference type="SUPFAM" id="SSF50729">
    <property type="entry name" value="PH domain-like"/>
    <property type="match status" value="1"/>
</dbReference>
<dbReference type="CDD" id="cd13216">
    <property type="entry name" value="PH-GRAM2_AGT26"/>
    <property type="match status" value="1"/>
</dbReference>
<comment type="catalytic activity">
    <reaction evidence="10">
        <text>ergosterol + UDP-alpha-D-glucose = ergosteryl 3-beta-D-glucoside + UDP + H(+)</text>
        <dbReference type="Rhea" id="RHEA:61836"/>
        <dbReference type="ChEBI" id="CHEBI:15378"/>
        <dbReference type="ChEBI" id="CHEBI:16933"/>
        <dbReference type="ChEBI" id="CHEBI:52973"/>
        <dbReference type="ChEBI" id="CHEBI:58223"/>
        <dbReference type="ChEBI" id="CHEBI:58885"/>
    </reaction>
    <physiologicalReaction direction="left-to-right" evidence="10">
        <dbReference type="Rhea" id="RHEA:61837"/>
    </physiologicalReaction>
</comment>
<dbReference type="EMBL" id="JAAAUY010000344">
    <property type="protein sequence ID" value="KAF9331153.1"/>
    <property type="molecule type" value="Genomic_DNA"/>
</dbReference>
<keyword evidence="13" id="KW-0812">Transmembrane</keyword>
<proteinExistence type="inferred from homology"/>
<dbReference type="PANTHER" id="PTHR48050">
    <property type="entry name" value="STEROL 3-BETA-GLUCOSYLTRANSFERASE"/>
    <property type="match status" value="1"/>
</dbReference>
<sequence>MSAENMVGSQQRDFSEEDDDMVHVNEDGKDMTPHRMLLRQESTHGLGIHSEGEEDEENFSDEEGHRLHHHRSEHHPRQLHVPETAHSKDDGDISKSTSGISFGSIRDKKTVAEKLQAAFGYSQVEDFIGEYSCWLARSVLLPGYMYLTTNHICFYANLPSNQDVVQKEGFFSKKSKTTKQFSRYWFILKNDVLSYYGNQTDVYYPIKTIDLKNALSAEPTPHNDQTFYIFTNSRKYTFKTDSELVRTDWVKAIQKSIFHAKMEGDKVKISIPLANVLDVEMNTMAFAEAIQVKVMESDESFAVDEYYFAYFNETAKTLATLKAQVKSFQQKLSSDSRRDHRIYDSTSPNVNSPRKTPATTFATIADTPHHRPSSMSGTRTLFLSPSGSKRNSLNFLIPDHNKPSSRSSSPGYKSQPSSDTEENDKDKDKDKSRYGLSFSIRGTTSWIADHKPDFGGSDDHMNLNEKEQEAFRKEFSLPDTEGLSAVVSGYLLRILPLYGRVYLSDNYICFKSKLYGTRTKVIVPLVDVEQVNKHKGTRFYFHGLSLLTKTDEEIFFEFSTTETRNTILNTLLDRITPEAQERRFRQRIQSIAETPSVELDDPMGSRVADSLQLREEPVHVEPMSWASHPGFKPSRPMRITCLTIGSRGDVQPYIALCKRLMQDGHTCRISTHAEYKDWIEGHGIEFGLVGGDPGELIELCVENGMFTVSFIREGLKRFRGWLDELMVTAWTACQGTDVLIESPSAMAGIHIAEKLDIPYFRAFPFPWTRTRAFPHPFAVPEHNLGRGYNYMTYVMIEQVFWKGISGQINKWRKDTLGLGPTSLEKMEAHRVPSLYSWSPNVVPAPMDWHSWIHVTGYWFLDNPDLKWTPPDDLVAFLKADPKNKPVYIGFGSMVVPDPDGMTRTIIEAVVKSGVRAIISKGWSDRLTTLEDGTTGTSKKSEEIVIPPSIFMLKSVPHDWLFPQLAGCVHHGGAGTAAAGLRAGIPTVIKPFFGDQFFWGQRLEEAGVGVWCHDLTVKKLTSALVTITTDEKMIKKAHAIGERIRSENGVNNAVNYLYHDLQLAKERLNKNRKDKSEDTPVKFSVRKDEDEDDWWLVQPSSGTSGATSGGEGSESIAGLNVLSGSETGSTSTPSEDGPQIAFPELTHSLSHHASGSEPMATHVHVSSTEPGPDRTTRLATNTDESAEVLAGQLEALNRPSRSPIPFFANAFGQGESVAKDKGSAPSSSKSAKRTSTARKVIDTLTSKATNMTGYFSPQLSAHGSHSNQPSPRASMDGYRTGSGELGEVGEYYPSSSSSSSTSTVKPPSSSKSTKSFTTDNSGSNEPSKQVTTFPSNGNGTRETQIITIIVNGTSTGVPAYQTANATLFPHYNTTTTKAPATRVIGPDPPPPYDPNQPSSSSADQDKSVTLRNWGLIVMGLVILAIVGGVALRRYRSGRTKKQEPGNFMTVGEDDIDLGGSMGGSGIGGSGIPGASSVSLATLGGVGSGAHGATVDSTMRERRNSVGQQPIPRAMDRKSRP</sequence>
<name>A0A9P5SLT1_9FUNG</name>
<keyword evidence="13" id="KW-1133">Transmembrane helix</keyword>
<dbReference type="InterPro" id="IPR001849">
    <property type="entry name" value="PH_domain"/>
</dbReference>
<dbReference type="InterPro" id="IPR002213">
    <property type="entry name" value="UDP_glucos_trans"/>
</dbReference>
<evidence type="ECO:0000256" key="12">
    <source>
        <dbReference type="SAM" id="MobiDB-lite"/>
    </source>
</evidence>
<dbReference type="Pfam" id="PF06722">
    <property type="entry name" value="EryCIII-like_C"/>
    <property type="match status" value="1"/>
</dbReference>
<keyword evidence="6" id="KW-0328">Glycosyltransferase</keyword>
<dbReference type="InterPro" id="IPR048066">
    <property type="entry name" value="ATG26_PH_GRAM1"/>
</dbReference>
<feature type="region of interest" description="Disordered" evidence="12">
    <location>
        <begin position="332"/>
        <end position="357"/>
    </location>
</feature>
<dbReference type="CDD" id="cd03784">
    <property type="entry name" value="GT1_Gtf-like"/>
    <property type="match status" value="1"/>
</dbReference>
<feature type="compositionally biased region" description="Polar residues" evidence="12">
    <location>
        <begin position="1315"/>
        <end position="1338"/>
    </location>
</feature>
<dbReference type="GO" id="GO:0016125">
    <property type="term" value="P:sterol metabolic process"/>
    <property type="evidence" value="ECO:0007669"/>
    <property type="project" value="TreeGrafter"/>
</dbReference>
<feature type="compositionally biased region" description="Polar residues" evidence="12">
    <location>
        <begin position="1253"/>
        <end position="1270"/>
    </location>
</feature>
<evidence type="ECO:0000256" key="5">
    <source>
        <dbReference type="ARBA" id="ARBA00022490"/>
    </source>
</evidence>
<evidence type="ECO:0000256" key="2">
    <source>
        <dbReference type="ARBA" id="ARBA00004496"/>
    </source>
</evidence>
<dbReference type="Pfam" id="PF02893">
    <property type="entry name" value="GRAM"/>
    <property type="match status" value="2"/>
</dbReference>
<feature type="compositionally biased region" description="Low complexity" evidence="12">
    <location>
        <begin position="1112"/>
        <end position="1137"/>
    </location>
</feature>
<keyword evidence="5" id="KW-0963">Cytoplasm</keyword>
<protein>
    <recommendedName>
        <fullName evidence="4">sterol 3beta-glucosyltransferase</fullName>
        <ecNumber evidence="4">2.4.1.173</ecNumber>
    </recommendedName>
    <alternativeName>
        <fullName evidence="9">Autophagy-related protein 26</fullName>
    </alternativeName>
</protein>
<feature type="region of interest" description="Disordered" evidence="12">
    <location>
        <begin position="1485"/>
        <end position="1519"/>
    </location>
</feature>
<keyword evidence="7" id="KW-0808">Transferase</keyword>
<dbReference type="GO" id="GO:0005975">
    <property type="term" value="P:carbohydrate metabolic process"/>
    <property type="evidence" value="ECO:0007669"/>
    <property type="project" value="InterPro"/>
</dbReference>
<evidence type="ECO:0000256" key="8">
    <source>
        <dbReference type="ARBA" id="ARBA00023136"/>
    </source>
</evidence>
<feature type="compositionally biased region" description="Basic residues" evidence="12">
    <location>
        <begin position="66"/>
        <end position="78"/>
    </location>
</feature>
<dbReference type="EC" id="2.4.1.173" evidence="4"/>
<feature type="compositionally biased region" description="Polar residues" evidence="12">
    <location>
        <begin position="373"/>
        <end position="383"/>
    </location>
</feature>